<dbReference type="Gene3D" id="3.40.50.300">
    <property type="entry name" value="P-loop containing nucleotide triphosphate hydrolases"/>
    <property type="match status" value="1"/>
</dbReference>
<evidence type="ECO:0000313" key="2">
    <source>
        <dbReference type="EMBL" id="GAB1220581.1"/>
    </source>
</evidence>
<name>A0ABQ0DCJ0_9EUKA</name>
<feature type="domain" description="G" evidence="1">
    <location>
        <begin position="46"/>
        <end position="159"/>
    </location>
</feature>
<dbReference type="Pfam" id="PF01926">
    <property type="entry name" value="MMR_HSR1"/>
    <property type="match status" value="1"/>
</dbReference>
<proteinExistence type="predicted"/>
<keyword evidence="3" id="KW-1185">Reference proteome</keyword>
<dbReference type="CDD" id="cd00882">
    <property type="entry name" value="Ras_like_GTPase"/>
    <property type="match status" value="1"/>
</dbReference>
<protein>
    <recommendedName>
        <fullName evidence="1">G domain-containing protein</fullName>
    </recommendedName>
</protein>
<gene>
    <name evidence="2" type="ORF">ENUP19_0055G0033</name>
</gene>
<dbReference type="InterPro" id="IPR006073">
    <property type="entry name" value="GTP-bd"/>
</dbReference>
<accession>A0ABQ0DCJ0</accession>
<evidence type="ECO:0000259" key="1">
    <source>
        <dbReference type="Pfam" id="PF01926"/>
    </source>
</evidence>
<sequence>MSTEQDSTDVAFDEIVSPLSDDIQKYVKKVYQAYSELVQLNQKPVVLLIGQTGVGKSSIINTLFKEVVALEGETTETTEGFNRYASEKISIYDSKGFSGIETKKFMGSLKNFLTLQNERKRIHLVWFVINSAVGRLQPFEEEICKTLLNDVPVCFVLNKADLSSQMNRTQLKKSILEMGLKSCLGVFETVAGTVRGQPVKIDKCPKCGGDELVCKIKTKTMMCCKCMEEFSVDSQESQLIETTLNHIPPMTKKFFISSQKVNFKIKDDAAKMEVIGIENEIKDATVEEALEKIIKRMINISIVFECKKSGDENATKKFFTLLFNGKSNLTKKIMKLIKGDDEDEKAKAFAIAVEWYRALRSICWSSIQSPRPSLTPEQAIEVVKEALEVLEDGELEDMRIKLESFGLEEVLKECQEWDIDDNLKSLQQQDDIPNKDIK</sequence>
<dbReference type="Proteomes" id="UP001628156">
    <property type="component" value="Unassembled WGS sequence"/>
</dbReference>
<dbReference type="SUPFAM" id="SSF52540">
    <property type="entry name" value="P-loop containing nucleoside triphosphate hydrolases"/>
    <property type="match status" value="1"/>
</dbReference>
<reference evidence="2 3" key="1">
    <citation type="journal article" date="2019" name="PLoS Negl. Trop. Dis.">
        <title>Whole genome sequencing of Entamoeba nuttalli reveals mammalian host-related molecular signatures and a novel octapeptide-repeat surface protein.</title>
        <authorList>
            <person name="Tanaka M."/>
            <person name="Makiuchi T."/>
            <person name="Komiyama T."/>
            <person name="Shiina T."/>
            <person name="Osaki K."/>
            <person name="Tachibana H."/>
        </authorList>
    </citation>
    <scope>NUCLEOTIDE SEQUENCE [LARGE SCALE GENOMIC DNA]</scope>
    <source>
        <strain evidence="2 3">P19-061405</strain>
    </source>
</reference>
<comment type="caution">
    <text evidence="2">The sequence shown here is derived from an EMBL/GenBank/DDBJ whole genome shotgun (WGS) entry which is preliminary data.</text>
</comment>
<evidence type="ECO:0000313" key="3">
    <source>
        <dbReference type="Proteomes" id="UP001628156"/>
    </source>
</evidence>
<dbReference type="EMBL" id="BAAFRS010000055">
    <property type="protein sequence ID" value="GAB1220581.1"/>
    <property type="molecule type" value="Genomic_DNA"/>
</dbReference>
<dbReference type="InterPro" id="IPR027417">
    <property type="entry name" value="P-loop_NTPase"/>
</dbReference>
<organism evidence="2 3">
    <name type="scientific">Entamoeba nuttalli</name>
    <dbReference type="NCBI Taxonomy" id="412467"/>
    <lineage>
        <taxon>Eukaryota</taxon>
        <taxon>Amoebozoa</taxon>
        <taxon>Evosea</taxon>
        <taxon>Archamoebae</taxon>
        <taxon>Mastigamoebida</taxon>
        <taxon>Entamoebidae</taxon>
        <taxon>Entamoeba</taxon>
    </lineage>
</organism>